<dbReference type="Proteomes" id="UP000886998">
    <property type="component" value="Unassembled WGS sequence"/>
</dbReference>
<accession>A0A8X7BWD8</accession>
<name>A0A8X7BWD8_9ARAC</name>
<organism evidence="1 2">
    <name type="scientific">Trichonephila inaurata madagascariensis</name>
    <dbReference type="NCBI Taxonomy" id="2747483"/>
    <lineage>
        <taxon>Eukaryota</taxon>
        <taxon>Metazoa</taxon>
        <taxon>Ecdysozoa</taxon>
        <taxon>Arthropoda</taxon>
        <taxon>Chelicerata</taxon>
        <taxon>Arachnida</taxon>
        <taxon>Araneae</taxon>
        <taxon>Araneomorphae</taxon>
        <taxon>Entelegynae</taxon>
        <taxon>Araneoidea</taxon>
        <taxon>Nephilidae</taxon>
        <taxon>Trichonephila</taxon>
        <taxon>Trichonephila inaurata</taxon>
    </lineage>
</organism>
<protein>
    <submittedName>
        <fullName evidence="1">Uncharacterized protein</fullName>
    </submittedName>
</protein>
<dbReference type="AlphaFoldDB" id="A0A8X7BWD8"/>
<reference evidence="1" key="1">
    <citation type="submission" date="2020-08" db="EMBL/GenBank/DDBJ databases">
        <title>Multicomponent nature underlies the extraordinary mechanical properties of spider dragline silk.</title>
        <authorList>
            <person name="Kono N."/>
            <person name="Nakamura H."/>
            <person name="Mori M."/>
            <person name="Yoshida Y."/>
            <person name="Ohtoshi R."/>
            <person name="Malay A.D."/>
            <person name="Moran D.A.P."/>
            <person name="Tomita M."/>
            <person name="Numata K."/>
            <person name="Arakawa K."/>
        </authorList>
    </citation>
    <scope>NUCLEOTIDE SEQUENCE</scope>
</reference>
<evidence type="ECO:0000313" key="2">
    <source>
        <dbReference type="Proteomes" id="UP000886998"/>
    </source>
</evidence>
<dbReference type="OrthoDB" id="10417053at2759"/>
<keyword evidence="2" id="KW-1185">Reference proteome</keyword>
<evidence type="ECO:0000313" key="1">
    <source>
        <dbReference type="EMBL" id="GFY45092.1"/>
    </source>
</evidence>
<sequence length="104" mass="12354">MQFFNESFRASMIEQSSLQKVKETSDILNTRRKHVTENRNQEDAEPTFLVIIMIRSQSHAKNSFMEDVEAMEIDMQLKKNAWIVAKSHKNKCVKRDKFNYNKIE</sequence>
<dbReference type="EMBL" id="BMAV01004616">
    <property type="protein sequence ID" value="GFY45092.1"/>
    <property type="molecule type" value="Genomic_DNA"/>
</dbReference>
<gene>
    <name evidence="1" type="ORF">TNIN_139251</name>
</gene>
<comment type="caution">
    <text evidence="1">The sequence shown here is derived from an EMBL/GenBank/DDBJ whole genome shotgun (WGS) entry which is preliminary data.</text>
</comment>
<proteinExistence type="predicted"/>